<proteinExistence type="inferred from homology"/>
<keyword evidence="5 14" id="KW-0732">Signal</keyword>
<gene>
    <name evidence="15" type="ORF">K444DRAFT_602691</name>
</gene>
<feature type="chain" id="PRO_5014387745" description="Probable beta-glucosidase btgE" evidence="14">
    <location>
        <begin position="19"/>
        <end position="509"/>
    </location>
</feature>
<evidence type="ECO:0000256" key="11">
    <source>
        <dbReference type="ARBA" id="ARBA00041516"/>
    </source>
</evidence>
<dbReference type="GO" id="GO:0071555">
    <property type="term" value="P:cell wall organization"/>
    <property type="evidence" value="ECO:0007669"/>
    <property type="project" value="TreeGrafter"/>
</dbReference>
<feature type="region of interest" description="Disordered" evidence="13">
    <location>
        <begin position="226"/>
        <end position="250"/>
    </location>
</feature>
<feature type="compositionally biased region" description="Pro residues" evidence="13">
    <location>
        <begin position="226"/>
        <end position="243"/>
    </location>
</feature>
<evidence type="ECO:0000313" key="15">
    <source>
        <dbReference type="EMBL" id="PMD52009.1"/>
    </source>
</evidence>
<evidence type="ECO:0000256" key="7">
    <source>
        <dbReference type="ARBA" id="ARBA00023295"/>
    </source>
</evidence>
<keyword evidence="3" id="KW-0134">Cell wall</keyword>
<evidence type="ECO:0000256" key="9">
    <source>
        <dbReference type="ARBA" id="ARBA00039284"/>
    </source>
</evidence>
<dbReference type="InterPro" id="IPR017853">
    <property type="entry name" value="GH"/>
</dbReference>
<organism evidence="15 16">
    <name type="scientific">Hyaloscypha bicolor E</name>
    <dbReference type="NCBI Taxonomy" id="1095630"/>
    <lineage>
        <taxon>Eukaryota</taxon>
        <taxon>Fungi</taxon>
        <taxon>Dikarya</taxon>
        <taxon>Ascomycota</taxon>
        <taxon>Pezizomycotina</taxon>
        <taxon>Leotiomycetes</taxon>
        <taxon>Helotiales</taxon>
        <taxon>Hyaloscyphaceae</taxon>
        <taxon>Hyaloscypha</taxon>
        <taxon>Hyaloscypha bicolor</taxon>
    </lineage>
</organism>
<comment type="function">
    <text evidence="8">Beta-glucosidases are one of a number of cellulolytic enzymes involved in the degradation of cellulosic biomass. Catalyzes the last step releasing glucose from the inhibitory cellobiose.</text>
</comment>
<evidence type="ECO:0000256" key="8">
    <source>
        <dbReference type="ARBA" id="ARBA00024983"/>
    </source>
</evidence>
<dbReference type="PANTHER" id="PTHR16631">
    <property type="entry name" value="GLUCAN 1,3-BETA-GLUCOSIDASE"/>
    <property type="match status" value="1"/>
</dbReference>
<feature type="signal peptide" evidence="14">
    <location>
        <begin position="1"/>
        <end position="18"/>
    </location>
</feature>
<evidence type="ECO:0000256" key="1">
    <source>
        <dbReference type="ARBA" id="ARBA00004191"/>
    </source>
</evidence>
<evidence type="ECO:0000256" key="2">
    <source>
        <dbReference type="ARBA" id="ARBA00008773"/>
    </source>
</evidence>
<dbReference type="PANTHER" id="PTHR16631:SF24">
    <property type="entry name" value="FAMILY 17 GLUCOSIDASE SCW11-RELATED"/>
    <property type="match status" value="1"/>
</dbReference>
<evidence type="ECO:0000256" key="4">
    <source>
        <dbReference type="ARBA" id="ARBA00022525"/>
    </source>
</evidence>
<dbReference type="EMBL" id="KZ613912">
    <property type="protein sequence ID" value="PMD52009.1"/>
    <property type="molecule type" value="Genomic_DNA"/>
</dbReference>
<accession>A0A2J6SML3</accession>
<evidence type="ECO:0000256" key="6">
    <source>
        <dbReference type="ARBA" id="ARBA00022801"/>
    </source>
</evidence>
<protein>
    <recommendedName>
        <fullName evidence="9">Probable beta-glucosidase btgE</fullName>
    </recommendedName>
    <alternativeName>
        <fullName evidence="10">Beta-D-glucoside glucohydrolase btgE</fullName>
    </alternativeName>
    <alternativeName>
        <fullName evidence="12">Cellobiase btgE</fullName>
    </alternativeName>
    <alternativeName>
        <fullName evidence="11">Gentiobiase btgE</fullName>
    </alternativeName>
</protein>
<dbReference type="SUPFAM" id="SSF51445">
    <property type="entry name" value="(Trans)glycosidases"/>
    <property type="match status" value="1"/>
</dbReference>
<evidence type="ECO:0000256" key="3">
    <source>
        <dbReference type="ARBA" id="ARBA00022512"/>
    </source>
</evidence>
<comment type="subcellular location">
    <subcellularLocation>
        <location evidence="1">Secreted</location>
        <location evidence="1">Cell wall</location>
    </subcellularLocation>
</comment>
<dbReference type="STRING" id="1095630.A0A2J6SML3"/>
<evidence type="ECO:0000256" key="10">
    <source>
        <dbReference type="ARBA" id="ARBA00041495"/>
    </source>
</evidence>
<comment type="similarity">
    <text evidence="2">Belongs to the glycosyl hydrolase 17 family.</text>
</comment>
<dbReference type="GO" id="GO:0042973">
    <property type="term" value="F:glucan endo-1,3-beta-D-glucosidase activity"/>
    <property type="evidence" value="ECO:0007669"/>
    <property type="project" value="TreeGrafter"/>
</dbReference>
<dbReference type="OrthoDB" id="4082933at2759"/>
<reference evidence="15 16" key="1">
    <citation type="submission" date="2016-04" db="EMBL/GenBank/DDBJ databases">
        <title>A degradative enzymes factory behind the ericoid mycorrhizal symbiosis.</title>
        <authorList>
            <consortium name="DOE Joint Genome Institute"/>
            <person name="Martino E."/>
            <person name="Morin E."/>
            <person name="Grelet G."/>
            <person name="Kuo A."/>
            <person name="Kohler A."/>
            <person name="Daghino S."/>
            <person name="Barry K."/>
            <person name="Choi C."/>
            <person name="Cichocki N."/>
            <person name="Clum A."/>
            <person name="Copeland A."/>
            <person name="Hainaut M."/>
            <person name="Haridas S."/>
            <person name="Labutti K."/>
            <person name="Lindquist E."/>
            <person name="Lipzen A."/>
            <person name="Khouja H.-R."/>
            <person name="Murat C."/>
            <person name="Ohm R."/>
            <person name="Olson A."/>
            <person name="Spatafora J."/>
            <person name="Veneault-Fourrey C."/>
            <person name="Henrissat B."/>
            <person name="Grigoriev I."/>
            <person name="Martin F."/>
            <person name="Perotto S."/>
        </authorList>
    </citation>
    <scope>NUCLEOTIDE SEQUENCE [LARGE SCALE GENOMIC DNA]</scope>
    <source>
        <strain evidence="15 16">E</strain>
    </source>
</reference>
<dbReference type="AlphaFoldDB" id="A0A2J6SML3"/>
<dbReference type="GeneID" id="36586814"/>
<dbReference type="GO" id="GO:0009986">
    <property type="term" value="C:cell surface"/>
    <property type="evidence" value="ECO:0007669"/>
    <property type="project" value="TreeGrafter"/>
</dbReference>
<dbReference type="Proteomes" id="UP000235371">
    <property type="component" value="Unassembled WGS sequence"/>
</dbReference>
<evidence type="ECO:0000256" key="5">
    <source>
        <dbReference type="ARBA" id="ARBA00022729"/>
    </source>
</evidence>
<keyword evidence="16" id="KW-1185">Reference proteome</keyword>
<keyword evidence="6 15" id="KW-0378">Hydrolase</keyword>
<dbReference type="GO" id="GO:0005576">
    <property type="term" value="C:extracellular region"/>
    <property type="evidence" value="ECO:0007669"/>
    <property type="project" value="TreeGrafter"/>
</dbReference>
<dbReference type="RefSeq" id="XP_024728913.1">
    <property type="nucleotide sequence ID" value="XM_024878737.1"/>
</dbReference>
<keyword evidence="4" id="KW-0964">Secreted</keyword>
<evidence type="ECO:0000313" key="16">
    <source>
        <dbReference type="Proteomes" id="UP000235371"/>
    </source>
</evidence>
<keyword evidence="7" id="KW-0326">Glycosidase</keyword>
<dbReference type="InParanoid" id="A0A2J6SML3"/>
<evidence type="ECO:0000256" key="14">
    <source>
        <dbReference type="SAM" id="SignalP"/>
    </source>
</evidence>
<dbReference type="GO" id="GO:0009277">
    <property type="term" value="C:fungal-type cell wall"/>
    <property type="evidence" value="ECO:0007669"/>
    <property type="project" value="TreeGrafter"/>
</dbReference>
<evidence type="ECO:0000256" key="12">
    <source>
        <dbReference type="ARBA" id="ARBA00042762"/>
    </source>
</evidence>
<sequence length="509" mass="52613">MKAGLLAVAAAMAAGVSAKGHKHGRHNHEALHAERGMANGTCVAGCTTIYTTIYGEATLYNPPPPATTSKPVPAPTYPATVPTPYVTTCPTPGVYTIPATTITITEEVTVCGASSTKATPGTNTAGGVTTVVEHSTTVVCPYATTVVSGGVTTSTISTTSYVCPSAGTYTIAPVTTVAECETVWVYPTVTSYAPGTYTHTEVVETVTETDYVIFCPYTSSAPALPAPTYPASKPPPPPSPPTSKPGELGNSGKKWAITYSPFTDSGECKAAADVEIDIEAISKGGYTSVRIYASVCSGLVNVGAACEKYGLKMIIGVFIDHTGLGGGAAEDVTEIIAWGKWSLVELIVIGNEAIFNNYCTASELASFISTTKAAFASHGYTGPCTTTEPLDILQASYGVLCEVVDITGCNIHPYFNPSVEASSAGAFVANQLSIVEGLCPGKAAINLETGWPSKGQRTSPADQITALKSIADTVGGKSVVLSFFNDLWKPAGDCGCECSFGIENIVTYF</sequence>
<name>A0A2J6SML3_9HELO</name>
<evidence type="ECO:0000256" key="13">
    <source>
        <dbReference type="SAM" id="MobiDB-lite"/>
    </source>
</evidence>
<dbReference type="InterPro" id="IPR050732">
    <property type="entry name" value="Beta-glucan_modifiers"/>
</dbReference>